<dbReference type="PANTHER" id="PTHR46880">
    <property type="entry name" value="RAS-ASSOCIATING DOMAIN-CONTAINING PROTEIN"/>
    <property type="match status" value="1"/>
</dbReference>
<sequence length="145" mass="16502">MSNRLYHNTHHKESIWKQIGLILPICHFWQSAQGFHEWKEIKASHTSAALEPLLKAARTIAVSTSECERAFSTTNDSLTAKRNALNVSRLSSLFFLKCNGPSLEQFNPENYVRSWLAKGRRIADKRACPAPAPYTSVPKPFWSLF</sequence>
<organism evidence="1 2">
    <name type="scientific">Merluccius polli</name>
    <name type="common">Benguela hake</name>
    <name type="synonym">Merluccius cadenati</name>
    <dbReference type="NCBI Taxonomy" id="89951"/>
    <lineage>
        <taxon>Eukaryota</taxon>
        <taxon>Metazoa</taxon>
        <taxon>Chordata</taxon>
        <taxon>Craniata</taxon>
        <taxon>Vertebrata</taxon>
        <taxon>Euteleostomi</taxon>
        <taxon>Actinopterygii</taxon>
        <taxon>Neopterygii</taxon>
        <taxon>Teleostei</taxon>
        <taxon>Neoteleostei</taxon>
        <taxon>Acanthomorphata</taxon>
        <taxon>Zeiogadaria</taxon>
        <taxon>Gadariae</taxon>
        <taxon>Gadiformes</taxon>
        <taxon>Gadoidei</taxon>
        <taxon>Merlucciidae</taxon>
        <taxon>Merluccius</taxon>
    </lineage>
</organism>
<evidence type="ECO:0008006" key="3">
    <source>
        <dbReference type="Google" id="ProtNLM"/>
    </source>
</evidence>
<name>A0AA47M5F3_MERPO</name>
<protein>
    <recommendedName>
        <fullName evidence="3">HAT C-terminal dimerisation domain-containing protein</fullName>
    </recommendedName>
</protein>
<evidence type="ECO:0000313" key="2">
    <source>
        <dbReference type="Proteomes" id="UP001174136"/>
    </source>
</evidence>
<accession>A0AA47M5F3</accession>
<comment type="caution">
    <text evidence="1">The sequence shown here is derived from an EMBL/GenBank/DDBJ whole genome shotgun (WGS) entry which is preliminary data.</text>
</comment>
<dbReference type="Proteomes" id="UP001174136">
    <property type="component" value="Unassembled WGS sequence"/>
</dbReference>
<dbReference type="AlphaFoldDB" id="A0AA47M5F3"/>
<dbReference type="EMBL" id="JAOPHQ010005809">
    <property type="protein sequence ID" value="KAK0133849.1"/>
    <property type="molecule type" value="Genomic_DNA"/>
</dbReference>
<proteinExistence type="predicted"/>
<reference evidence="1" key="1">
    <citation type="journal article" date="2023" name="Front. Mar. Sci.">
        <title>A new Merluccius polli reference genome to investigate the effects of global change in West African waters.</title>
        <authorList>
            <person name="Mateo J.L."/>
            <person name="Blanco-Fernandez C."/>
            <person name="Garcia-Vazquez E."/>
            <person name="Machado-Schiaffino G."/>
        </authorList>
    </citation>
    <scope>NUCLEOTIDE SEQUENCE</scope>
    <source>
        <strain evidence="1">C29</strain>
        <tissue evidence="1">Fin</tissue>
    </source>
</reference>
<keyword evidence="2" id="KW-1185">Reference proteome</keyword>
<dbReference type="PANTHER" id="PTHR46880:SF5">
    <property type="entry name" value="DUF4371 DOMAIN-CONTAINING PROTEIN"/>
    <property type="match status" value="1"/>
</dbReference>
<dbReference type="InterPro" id="IPR012337">
    <property type="entry name" value="RNaseH-like_sf"/>
</dbReference>
<gene>
    <name evidence="1" type="ORF">N1851_030620</name>
</gene>
<evidence type="ECO:0000313" key="1">
    <source>
        <dbReference type="EMBL" id="KAK0133849.1"/>
    </source>
</evidence>
<dbReference type="SUPFAM" id="SSF53098">
    <property type="entry name" value="Ribonuclease H-like"/>
    <property type="match status" value="1"/>
</dbReference>